<dbReference type="GO" id="GO:0015159">
    <property type="term" value="F:polysaccharide transmembrane transporter activity"/>
    <property type="evidence" value="ECO:0007669"/>
    <property type="project" value="InterPro"/>
</dbReference>
<evidence type="ECO:0000313" key="5">
    <source>
        <dbReference type="EMBL" id="SMY09286.1"/>
    </source>
</evidence>
<feature type="chain" id="PRO_5012534202" evidence="2">
    <location>
        <begin position="27"/>
        <end position="211"/>
    </location>
</feature>
<feature type="domain" description="Soluble ligand binding" evidence="4">
    <location>
        <begin position="124"/>
        <end position="174"/>
    </location>
</feature>
<gene>
    <name evidence="5" type="ORF">LOM8899_03451</name>
</gene>
<evidence type="ECO:0000259" key="3">
    <source>
        <dbReference type="Pfam" id="PF02563"/>
    </source>
</evidence>
<dbReference type="RefSeq" id="WP_093993476.1">
    <property type="nucleotide sequence ID" value="NZ_FXZK01000008.1"/>
</dbReference>
<dbReference type="PANTHER" id="PTHR33619:SF3">
    <property type="entry name" value="POLYSACCHARIDE EXPORT PROTEIN GFCE-RELATED"/>
    <property type="match status" value="1"/>
</dbReference>
<evidence type="ECO:0000256" key="2">
    <source>
        <dbReference type="SAM" id="SignalP"/>
    </source>
</evidence>
<dbReference type="InterPro" id="IPR003715">
    <property type="entry name" value="Poly_export_N"/>
</dbReference>
<reference evidence="5 6" key="1">
    <citation type="submission" date="2017-05" db="EMBL/GenBank/DDBJ databases">
        <authorList>
            <person name="Song R."/>
            <person name="Chenine A.L."/>
            <person name="Ruprecht R.M."/>
        </authorList>
    </citation>
    <scope>NUCLEOTIDE SEQUENCE [LARGE SCALE GENOMIC DNA]</scope>
    <source>
        <strain evidence="5 6">CECT 8899</strain>
    </source>
</reference>
<evidence type="ECO:0000256" key="1">
    <source>
        <dbReference type="ARBA" id="ARBA00022729"/>
    </source>
</evidence>
<dbReference type="OrthoDB" id="197007at2"/>
<proteinExistence type="predicted"/>
<dbReference type="InterPro" id="IPR049712">
    <property type="entry name" value="Poly_export"/>
</dbReference>
<dbReference type="Pfam" id="PF10531">
    <property type="entry name" value="SLBB"/>
    <property type="match status" value="1"/>
</dbReference>
<dbReference type="Pfam" id="PF02563">
    <property type="entry name" value="Poly_export"/>
    <property type="match status" value="1"/>
</dbReference>
<dbReference type="EMBL" id="FXZK01000008">
    <property type="protein sequence ID" value="SMY09286.1"/>
    <property type="molecule type" value="Genomic_DNA"/>
</dbReference>
<name>A0A238LJZ8_9RHOB</name>
<feature type="domain" description="Polysaccharide export protein N-terminal" evidence="3">
    <location>
        <begin position="27"/>
        <end position="100"/>
    </location>
</feature>
<keyword evidence="6" id="KW-1185">Reference proteome</keyword>
<accession>A0A238LJZ8</accession>
<evidence type="ECO:0000259" key="4">
    <source>
        <dbReference type="Pfam" id="PF10531"/>
    </source>
</evidence>
<organism evidence="5 6">
    <name type="scientific">Flavimaricola marinus</name>
    <dbReference type="NCBI Taxonomy" id="1819565"/>
    <lineage>
        <taxon>Bacteria</taxon>
        <taxon>Pseudomonadati</taxon>
        <taxon>Pseudomonadota</taxon>
        <taxon>Alphaproteobacteria</taxon>
        <taxon>Rhodobacterales</taxon>
        <taxon>Paracoccaceae</taxon>
        <taxon>Flavimaricola</taxon>
    </lineage>
</organism>
<keyword evidence="1 2" id="KW-0732">Signal</keyword>
<dbReference type="PANTHER" id="PTHR33619">
    <property type="entry name" value="POLYSACCHARIDE EXPORT PROTEIN GFCE-RELATED"/>
    <property type="match status" value="1"/>
</dbReference>
<dbReference type="Proteomes" id="UP000201613">
    <property type="component" value="Unassembled WGS sequence"/>
</dbReference>
<dbReference type="Gene3D" id="3.10.560.10">
    <property type="entry name" value="Outer membrane lipoprotein wza domain like"/>
    <property type="match status" value="1"/>
</dbReference>
<dbReference type="InterPro" id="IPR019554">
    <property type="entry name" value="Soluble_ligand-bd"/>
</dbReference>
<sequence>MRFLSLSRPFAAFVVLFSLLAGSVMAQDLYRVRAGDTLRVEVIEDPSLNRSVLVAPDGRITIPLAGSIVAAGRPVDAIQNDLALRLSDSFAVTPSVFVAVEQLFEPRIVPSTPRAPAPPPTIDVFVLGEVGAPGLKAVAPGTTVLQFLSQVGGFTRFAAVKRVQLRRTDANGTEQIYTLNYQAIEEGRSPNGSVQLTDGDVIMVPQRRLFE</sequence>
<evidence type="ECO:0000313" key="6">
    <source>
        <dbReference type="Proteomes" id="UP000201613"/>
    </source>
</evidence>
<protein>
    <submittedName>
        <fullName evidence="5">Polysaccharide biosynthesis/export protein</fullName>
    </submittedName>
</protein>
<dbReference type="AlphaFoldDB" id="A0A238LJZ8"/>
<dbReference type="Gene3D" id="3.30.1950.10">
    <property type="entry name" value="wza like domain"/>
    <property type="match status" value="1"/>
</dbReference>
<feature type="signal peptide" evidence="2">
    <location>
        <begin position="1"/>
        <end position="26"/>
    </location>
</feature>